<accession>A0AAQ3RA56</accession>
<reference evidence="2 3" key="1">
    <citation type="submission" date="2023-11" db="EMBL/GenBank/DDBJ databases">
        <title>An acidophilic fungus is an integral part of prey digestion in a carnivorous sundew plant.</title>
        <authorList>
            <person name="Tsai I.J."/>
        </authorList>
    </citation>
    <scope>NUCLEOTIDE SEQUENCE [LARGE SCALE GENOMIC DNA]</scope>
    <source>
        <strain evidence="2">169a</strain>
    </source>
</reference>
<sequence>MKNLVVLASAIPAARALVGNDWEFSGAPSSGLADVTFPLNIANAPHKEGYYFAQQFGFHNGGDVGYTGLQPRPDSSDGSSNIHAAFSSFIEGTTSSDSNCSDGADGGSGVSCATDFQDTYADTYNLVVENVGGTTWKGTVVNTVSGNQYHIGQYTLPSNYGNINSTEVGFVEYYPWNGQASHQCSETPITEVTFGNPTSNSGGTGKVDKPYEYGDCIGKVQFETTQTSNGWNIKLGYPNGDGS</sequence>
<gene>
    <name evidence="2" type="ORF">R9X50_00437700</name>
</gene>
<name>A0AAQ3RA56_9PEZI</name>
<evidence type="ECO:0000313" key="3">
    <source>
        <dbReference type="Proteomes" id="UP001303373"/>
    </source>
</evidence>
<protein>
    <submittedName>
        <fullName evidence="2">Uncharacterized protein</fullName>
    </submittedName>
</protein>
<keyword evidence="3" id="KW-1185">Reference proteome</keyword>
<evidence type="ECO:0000256" key="1">
    <source>
        <dbReference type="SAM" id="SignalP"/>
    </source>
</evidence>
<dbReference type="AlphaFoldDB" id="A0AAQ3RA56"/>
<feature type="chain" id="PRO_5043034547" evidence="1">
    <location>
        <begin position="17"/>
        <end position="243"/>
    </location>
</feature>
<organism evidence="2 3">
    <name type="scientific">Acrodontium crateriforme</name>
    <dbReference type="NCBI Taxonomy" id="150365"/>
    <lineage>
        <taxon>Eukaryota</taxon>
        <taxon>Fungi</taxon>
        <taxon>Dikarya</taxon>
        <taxon>Ascomycota</taxon>
        <taxon>Pezizomycotina</taxon>
        <taxon>Dothideomycetes</taxon>
        <taxon>Dothideomycetidae</taxon>
        <taxon>Mycosphaerellales</taxon>
        <taxon>Teratosphaeriaceae</taxon>
        <taxon>Acrodontium</taxon>
    </lineage>
</organism>
<dbReference type="Proteomes" id="UP001303373">
    <property type="component" value="Chromosome 6"/>
</dbReference>
<evidence type="ECO:0000313" key="2">
    <source>
        <dbReference type="EMBL" id="WPH01531.1"/>
    </source>
</evidence>
<keyword evidence="1" id="KW-0732">Signal</keyword>
<proteinExistence type="predicted"/>
<feature type="signal peptide" evidence="1">
    <location>
        <begin position="1"/>
        <end position="16"/>
    </location>
</feature>
<dbReference type="EMBL" id="CP138585">
    <property type="protein sequence ID" value="WPH01531.1"/>
    <property type="molecule type" value="Genomic_DNA"/>
</dbReference>